<dbReference type="AlphaFoldDB" id="A0A4P9VN60"/>
<dbReference type="NCBIfam" id="TIGR03025">
    <property type="entry name" value="EPS_sugtrans"/>
    <property type="match status" value="1"/>
</dbReference>
<evidence type="ECO:0000256" key="4">
    <source>
        <dbReference type="ARBA" id="ARBA00022692"/>
    </source>
</evidence>
<sequence>MSSIRIFKHHVRVPYLLLGIFELCLFVLATYLGTYSRFGTFDPIHSEPTTPLIFRAILLGTVFIISMIAMGLYQARLREGFTGMLIRAAISFIFGSIILSLCFFLFPSLLIGRGVFILTVLFTFISIGITRFFFTRLVDENILKRQVLVLGAGHRANNIAQRLRRRTDRRGFNIVGYMHIADEEDIVNPDYILNNTQSLVEFANAHNIDEIVVAVDDRRRNFPINDLLDCKLSGIDVVDVLTFFERETGKIELDLLHPSWIIFSDGFGQSNLRVYSERAFDIFASLTLLAFAWPFIAITVVAIWLEEGFKAPLMYKQKRVGLNGKTFNVLKFRSMRIDAEKKGKPQWAQQNDPRVTRVGKFIRKYRIDELPQIFNVLRGDMGFVGPRPERPEFVHQLSDKIPYYNERHRIKPGIAGWAQLCYPYGASDKDALHKLQYDLYYVKNHSLFLDILILIQTVEVILFGKGAR</sequence>
<keyword evidence="6 7" id="KW-0472">Membrane</keyword>
<keyword evidence="4 7" id="KW-0812">Transmembrane</keyword>
<feature type="transmembrane region" description="Helical" evidence="7">
    <location>
        <begin position="115"/>
        <end position="134"/>
    </location>
</feature>
<accession>A0A4P9VN60</accession>
<dbReference type="Pfam" id="PF02397">
    <property type="entry name" value="Bac_transf"/>
    <property type="match status" value="1"/>
</dbReference>
<dbReference type="InterPro" id="IPR017464">
    <property type="entry name" value="Sugar_tfrase_EpsB_2"/>
</dbReference>
<organism evidence="9 10">
    <name type="scientific">Zooshikella ganghwensis</name>
    <dbReference type="NCBI Taxonomy" id="202772"/>
    <lineage>
        <taxon>Bacteria</taxon>
        <taxon>Pseudomonadati</taxon>
        <taxon>Pseudomonadota</taxon>
        <taxon>Gammaproteobacteria</taxon>
        <taxon>Oceanospirillales</taxon>
        <taxon>Zooshikellaceae</taxon>
        <taxon>Zooshikella</taxon>
    </lineage>
</organism>
<feature type="domain" description="Bacterial sugar transferase" evidence="8">
    <location>
        <begin position="278"/>
        <end position="462"/>
    </location>
</feature>
<name>A0A4P9VN60_9GAMM</name>
<dbReference type="GO" id="GO:0009242">
    <property type="term" value="P:colanic acid biosynthetic process"/>
    <property type="evidence" value="ECO:0007669"/>
    <property type="project" value="TreeGrafter"/>
</dbReference>
<dbReference type="GO" id="GO:0016020">
    <property type="term" value="C:membrane"/>
    <property type="evidence" value="ECO:0007669"/>
    <property type="project" value="UniProtKB-SubCell"/>
</dbReference>
<evidence type="ECO:0000313" key="9">
    <source>
        <dbReference type="EMBL" id="RDH44878.1"/>
    </source>
</evidence>
<evidence type="ECO:0000256" key="6">
    <source>
        <dbReference type="ARBA" id="ARBA00023136"/>
    </source>
</evidence>
<comment type="subcellular location">
    <subcellularLocation>
        <location evidence="1">Membrane</location>
        <topology evidence="1">Multi-pass membrane protein</topology>
    </subcellularLocation>
</comment>
<proteinExistence type="inferred from homology"/>
<reference evidence="9 10" key="1">
    <citation type="submission" date="2017-04" db="EMBL/GenBank/DDBJ databases">
        <title>Draft genome sequence of Zooshikella ganghwensis VG4 isolated from Red Sea sediments.</title>
        <authorList>
            <person name="Rehman Z."/>
            <person name="Alam I."/>
            <person name="Kamau A."/>
            <person name="Bajic V."/>
            <person name="Leiknes T."/>
        </authorList>
    </citation>
    <scope>NUCLEOTIDE SEQUENCE [LARGE SCALE GENOMIC DNA]</scope>
    <source>
        <strain evidence="9 10">VG4</strain>
    </source>
</reference>
<evidence type="ECO:0000259" key="8">
    <source>
        <dbReference type="Pfam" id="PF02397"/>
    </source>
</evidence>
<evidence type="ECO:0000313" key="10">
    <source>
        <dbReference type="Proteomes" id="UP000257039"/>
    </source>
</evidence>
<dbReference type="Proteomes" id="UP000257039">
    <property type="component" value="Unassembled WGS sequence"/>
</dbReference>
<dbReference type="GO" id="GO:0089702">
    <property type="term" value="F:undecaprenyl-phosphate glucose phosphotransferase activity"/>
    <property type="evidence" value="ECO:0007669"/>
    <property type="project" value="TreeGrafter"/>
</dbReference>
<dbReference type="InterPro" id="IPR017475">
    <property type="entry name" value="EPS_sugar_tfrase"/>
</dbReference>
<dbReference type="EMBL" id="NDXW01000001">
    <property type="protein sequence ID" value="RDH44878.1"/>
    <property type="molecule type" value="Genomic_DNA"/>
</dbReference>
<evidence type="ECO:0000256" key="3">
    <source>
        <dbReference type="ARBA" id="ARBA00022679"/>
    </source>
</evidence>
<gene>
    <name evidence="9" type="ORF">B9G39_16360</name>
</gene>
<keyword evidence="5 7" id="KW-1133">Transmembrane helix</keyword>
<protein>
    <submittedName>
        <fullName evidence="9">TIGR03013 family PEP-CTERM/XrtA system glycosyltransferase</fullName>
    </submittedName>
</protein>
<evidence type="ECO:0000256" key="1">
    <source>
        <dbReference type="ARBA" id="ARBA00004141"/>
    </source>
</evidence>
<feature type="transmembrane region" description="Helical" evidence="7">
    <location>
        <begin position="52"/>
        <end position="73"/>
    </location>
</feature>
<feature type="transmembrane region" description="Helical" evidence="7">
    <location>
        <begin position="12"/>
        <end position="32"/>
    </location>
</feature>
<dbReference type="NCBIfam" id="TIGR03013">
    <property type="entry name" value="EpsB_2"/>
    <property type="match status" value="1"/>
</dbReference>
<dbReference type="Pfam" id="PF13727">
    <property type="entry name" value="CoA_binding_3"/>
    <property type="match status" value="1"/>
</dbReference>
<dbReference type="PANTHER" id="PTHR30576">
    <property type="entry name" value="COLANIC BIOSYNTHESIS UDP-GLUCOSE LIPID CARRIER TRANSFERASE"/>
    <property type="match status" value="1"/>
</dbReference>
<dbReference type="Gene3D" id="3.40.50.720">
    <property type="entry name" value="NAD(P)-binding Rossmann-like Domain"/>
    <property type="match status" value="1"/>
</dbReference>
<comment type="caution">
    <text evidence="9">The sequence shown here is derived from an EMBL/GenBank/DDBJ whole genome shotgun (WGS) entry which is preliminary data.</text>
</comment>
<evidence type="ECO:0000256" key="7">
    <source>
        <dbReference type="SAM" id="Phobius"/>
    </source>
</evidence>
<feature type="transmembrane region" description="Helical" evidence="7">
    <location>
        <begin position="282"/>
        <end position="305"/>
    </location>
</feature>
<keyword evidence="10" id="KW-1185">Reference proteome</keyword>
<dbReference type="PANTHER" id="PTHR30576:SF21">
    <property type="entry name" value="UDP-GLUCOSE:UNDECAPRENYL-PHOSPHATE GLUCOSE-1-PHOSPHATE TRANSFERASE"/>
    <property type="match status" value="1"/>
</dbReference>
<comment type="similarity">
    <text evidence="2">Belongs to the bacterial sugar transferase family.</text>
</comment>
<evidence type="ECO:0000256" key="2">
    <source>
        <dbReference type="ARBA" id="ARBA00006464"/>
    </source>
</evidence>
<feature type="transmembrane region" description="Helical" evidence="7">
    <location>
        <begin position="85"/>
        <end position="109"/>
    </location>
</feature>
<dbReference type="InterPro" id="IPR003362">
    <property type="entry name" value="Bact_transf"/>
</dbReference>
<keyword evidence="3 9" id="KW-0808">Transferase</keyword>
<evidence type="ECO:0000256" key="5">
    <source>
        <dbReference type="ARBA" id="ARBA00022989"/>
    </source>
</evidence>